<name>K5WTS0_PHACS</name>
<evidence type="ECO:0000313" key="2">
    <source>
        <dbReference type="Proteomes" id="UP000008370"/>
    </source>
</evidence>
<sequence length="90" mass="10038">MVAATTYRLPFVRSCMRPDQGAAPRASCKRSKLRRKVTTRRRCEALHSSNVMQRSHMCGPREGAAEPREMKGLQPGTAIHSCVLVVVDGW</sequence>
<dbReference type="KEGG" id="pco:PHACADRAFT_260341"/>
<keyword evidence="2" id="KW-1185">Reference proteome</keyword>
<dbReference type="InParanoid" id="K5WTS0"/>
<dbReference type="Proteomes" id="UP000008370">
    <property type="component" value="Unassembled WGS sequence"/>
</dbReference>
<dbReference type="AlphaFoldDB" id="K5WTS0"/>
<organism evidence="1 2">
    <name type="scientific">Phanerochaete carnosa (strain HHB-10118-sp)</name>
    <name type="common">White-rot fungus</name>
    <name type="synonym">Peniophora carnosa</name>
    <dbReference type="NCBI Taxonomy" id="650164"/>
    <lineage>
        <taxon>Eukaryota</taxon>
        <taxon>Fungi</taxon>
        <taxon>Dikarya</taxon>
        <taxon>Basidiomycota</taxon>
        <taxon>Agaricomycotina</taxon>
        <taxon>Agaricomycetes</taxon>
        <taxon>Polyporales</taxon>
        <taxon>Phanerochaetaceae</taxon>
        <taxon>Phanerochaete</taxon>
    </lineage>
</organism>
<evidence type="ECO:0000313" key="1">
    <source>
        <dbReference type="EMBL" id="EKM53807.1"/>
    </source>
</evidence>
<dbReference type="EMBL" id="JH930474">
    <property type="protein sequence ID" value="EKM53807.1"/>
    <property type="molecule type" value="Genomic_DNA"/>
</dbReference>
<accession>K5WTS0</accession>
<dbReference type="RefSeq" id="XP_007398484.1">
    <property type="nucleotide sequence ID" value="XM_007398422.1"/>
</dbReference>
<gene>
    <name evidence="1" type="ORF">PHACADRAFT_260341</name>
</gene>
<reference evidence="1 2" key="1">
    <citation type="journal article" date="2012" name="BMC Genomics">
        <title>Comparative genomics of the white-rot fungi, Phanerochaete carnosa and P. chrysosporium, to elucidate the genetic basis of the distinct wood types they colonize.</title>
        <authorList>
            <person name="Suzuki H."/>
            <person name="MacDonald J."/>
            <person name="Syed K."/>
            <person name="Salamov A."/>
            <person name="Hori C."/>
            <person name="Aerts A."/>
            <person name="Henrissat B."/>
            <person name="Wiebenga A."/>
            <person name="vanKuyk P.A."/>
            <person name="Barry K."/>
            <person name="Lindquist E."/>
            <person name="LaButti K."/>
            <person name="Lapidus A."/>
            <person name="Lucas S."/>
            <person name="Coutinho P."/>
            <person name="Gong Y."/>
            <person name="Samejima M."/>
            <person name="Mahadevan R."/>
            <person name="Abou-Zaid M."/>
            <person name="de Vries R.P."/>
            <person name="Igarashi K."/>
            <person name="Yadav J.S."/>
            <person name="Grigoriev I.V."/>
            <person name="Master E.R."/>
        </authorList>
    </citation>
    <scope>NUCLEOTIDE SEQUENCE [LARGE SCALE GENOMIC DNA]</scope>
    <source>
        <strain evidence="1 2">HHB-10118-sp</strain>
    </source>
</reference>
<protein>
    <submittedName>
        <fullName evidence="1">Uncharacterized protein</fullName>
    </submittedName>
</protein>
<dbReference type="HOGENOM" id="CLU_2441595_0_0_1"/>
<proteinExistence type="predicted"/>
<dbReference type="GeneID" id="18917705"/>